<dbReference type="AlphaFoldDB" id="B6W3Y5"/>
<accession>B6W3Y5</accession>
<dbReference type="EMBL" id="ABWZ01000076">
    <property type="protein sequence ID" value="EEB23301.1"/>
    <property type="molecule type" value="Genomic_DNA"/>
</dbReference>
<sequence>MIGYTYQADFSNFCNLSLALRFLFLTTYFLFLFCNVIVFNNFSIIVS</sequence>
<name>B6W3Y5_9BACT</name>
<keyword evidence="1" id="KW-0812">Transmembrane</keyword>
<gene>
    <name evidence="2" type="ORF">BACDOR_04280</name>
</gene>
<dbReference type="HOGENOM" id="CLU_3164561_0_0_10"/>
<reference evidence="2 3" key="1">
    <citation type="submission" date="2008-10" db="EMBL/GenBank/DDBJ databases">
        <title>Draft genome sequence of Bacteroides dorei (DSM 17855).</title>
        <authorList>
            <person name="Sudarsanam P."/>
            <person name="Ley R."/>
            <person name="Guruge J."/>
            <person name="Turnbaugh P.J."/>
            <person name="Mahowald M."/>
            <person name="Liep D."/>
            <person name="Gordon J."/>
        </authorList>
    </citation>
    <scope>NUCLEOTIDE SEQUENCE [LARGE SCALE GENOMIC DNA]</scope>
    <source>
        <strain evidence="2 3">DSM 17855</strain>
    </source>
</reference>
<protein>
    <submittedName>
        <fullName evidence="2">Uncharacterized protein</fullName>
    </submittedName>
</protein>
<proteinExistence type="predicted"/>
<keyword evidence="1" id="KW-0472">Membrane</keyword>
<keyword evidence="1" id="KW-1133">Transmembrane helix</keyword>
<organism evidence="2 3">
    <name type="scientific">Phocaeicola dorei DSM 17855</name>
    <dbReference type="NCBI Taxonomy" id="483217"/>
    <lineage>
        <taxon>Bacteria</taxon>
        <taxon>Pseudomonadati</taxon>
        <taxon>Bacteroidota</taxon>
        <taxon>Bacteroidia</taxon>
        <taxon>Bacteroidales</taxon>
        <taxon>Bacteroidaceae</taxon>
        <taxon>Phocaeicola</taxon>
    </lineage>
</organism>
<dbReference type="Proteomes" id="UP000004849">
    <property type="component" value="Unassembled WGS sequence"/>
</dbReference>
<reference evidence="2 3" key="2">
    <citation type="submission" date="2008-10" db="EMBL/GenBank/DDBJ databases">
        <authorList>
            <person name="Fulton L."/>
            <person name="Clifton S."/>
            <person name="Fulton B."/>
            <person name="Xu J."/>
            <person name="Minx P."/>
            <person name="Pepin K.H."/>
            <person name="Johnson M."/>
            <person name="Thiruvilangam P."/>
            <person name="Bhonagiri V."/>
            <person name="Nash W.E."/>
            <person name="Mardis E.R."/>
            <person name="Wilson R.K."/>
        </authorList>
    </citation>
    <scope>NUCLEOTIDE SEQUENCE [LARGE SCALE GENOMIC DNA]</scope>
    <source>
        <strain evidence="2 3">DSM 17855</strain>
    </source>
</reference>
<evidence type="ECO:0000313" key="2">
    <source>
        <dbReference type="EMBL" id="EEB23301.1"/>
    </source>
</evidence>
<evidence type="ECO:0000256" key="1">
    <source>
        <dbReference type="SAM" id="Phobius"/>
    </source>
</evidence>
<evidence type="ECO:0000313" key="3">
    <source>
        <dbReference type="Proteomes" id="UP000004849"/>
    </source>
</evidence>
<feature type="transmembrane region" description="Helical" evidence="1">
    <location>
        <begin position="20"/>
        <end position="42"/>
    </location>
</feature>